<evidence type="ECO:0000259" key="4">
    <source>
        <dbReference type="Pfam" id="PF18962"/>
    </source>
</evidence>
<gene>
    <name evidence="6" type="ORF">LB452_01485</name>
</gene>
<evidence type="ECO:0000313" key="7">
    <source>
        <dbReference type="Proteomes" id="UP001199314"/>
    </source>
</evidence>
<dbReference type="EMBL" id="JAIQZE010000001">
    <property type="protein sequence ID" value="MBZ9777583.1"/>
    <property type="molecule type" value="Genomic_DNA"/>
</dbReference>
<dbReference type="RefSeq" id="WP_224459948.1">
    <property type="nucleotide sequence ID" value="NZ_JAIQZE010000001.1"/>
</dbReference>
<feature type="chain" id="PRO_5046661487" evidence="3">
    <location>
        <begin position="22"/>
        <end position="954"/>
    </location>
</feature>
<feature type="domain" description="Glycine-rich" evidence="5">
    <location>
        <begin position="43"/>
        <end position="300"/>
    </location>
</feature>
<proteinExistence type="predicted"/>
<dbReference type="NCBIfam" id="TIGR04183">
    <property type="entry name" value="Por_Secre_tail"/>
    <property type="match status" value="1"/>
</dbReference>
<dbReference type="Pfam" id="PF21722">
    <property type="entry name" value="Gly_rich_2"/>
    <property type="match status" value="1"/>
</dbReference>
<evidence type="ECO:0000256" key="1">
    <source>
        <dbReference type="ARBA" id="ARBA00022729"/>
    </source>
</evidence>
<evidence type="ECO:0000256" key="3">
    <source>
        <dbReference type="SAM" id="SignalP"/>
    </source>
</evidence>
<protein>
    <submittedName>
        <fullName evidence="6">T9SS type A sorting domain-containing protein</fullName>
    </submittedName>
</protein>
<evidence type="ECO:0000259" key="5">
    <source>
        <dbReference type="Pfam" id="PF21722"/>
    </source>
</evidence>
<keyword evidence="1 3" id="KW-0732">Signal</keyword>
<dbReference type="Pfam" id="PF18962">
    <property type="entry name" value="Por_Secre_tail"/>
    <property type="match status" value="1"/>
</dbReference>
<feature type="domain" description="Secretion system C-terminal sorting" evidence="4">
    <location>
        <begin position="881"/>
        <end position="952"/>
    </location>
</feature>
<reference evidence="7" key="1">
    <citation type="submission" date="2023-07" db="EMBL/GenBank/DDBJ databases">
        <title>Novel species isolated from saline lakes on Tibetan Plateau.</title>
        <authorList>
            <person name="Lu H."/>
        </authorList>
    </citation>
    <scope>NUCLEOTIDE SEQUENCE [LARGE SCALE GENOMIC DNA]</scope>
    <source>
        <strain evidence="7">CAK8W</strain>
    </source>
</reference>
<dbReference type="InterPro" id="IPR026444">
    <property type="entry name" value="Secre_tail"/>
</dbReference>
<evidence type="ECO:0000256" key="2">
    <source>
        <dbReference type="SAM" id="MobiDB-lite"/>
    </source>
</evidence>
<comment type="caution">
    <text evidence="6">The sequence shown here is derived from an EMBL/GenBank/DDBJ whole genome shotgun (WGS) entry which is preliminary data.</text>
</comment>
<dbReference type="InterPro" id="IPR049304">
    <property type="entry name" value="Gly_rich_dom"/>
</dbReference>
<name>A0ABS7XF55_9FLAO</name>
<evidence type="ECO:0000313" key="6">
    <source>
        <dbReference type="EMBL" id="MBZ9777583.1"/>
    </source>
</evidence>
<feature type="signal peptide" evidence="3">
    <location>
        <begin position="1"/>
        <end position="21"/>
    </location>
</feature>
<keyword evidence="7" id="KW-1185">Reference proteome</keyword>
<feature type="compositionally biased region" description="Gly residues" evidence="2">
    <location>
        <begin position="191"/>
        <end position="200"/>
    </location>
</feature>
<feature type="region of interest" description="Disordered" evidence="2">
    <location>
        <begin position="135"/>
        <end position="219"/>
    </location>
</feature>
<organism evidence="6 7">
    <name type="scientific">Psychroflexus longus</name>
    <dbReference type="NCBI Taxonomy" id="2873596"/>
    <lineage>
        <taxon>Bacteria</taxon>
        <taxon>Pseudomonadati</taxon>
        <taxon>Bacteroidota</taxon>
        <taxon>Flavobacteriia</taxon>
        <taxon>Flavobacteriales</taxon>
        <taxon>Flavobacteriaceae</taxon>
        <taxon>Psychroflexus</taxon>
    </lineage>
</organism>
<sequence>MNKITFLLFSCFIFLFGAVQSQNGDQTSIEVIDGIEYTIHKYTTTGPAEFTPPSGVTRVDILIVGGGGGGAGNTSYNNAGGGAGGAGGLIFREGVAVTSGSAIPLSVGNGGNGRDGVNTPADNGENSVFDGLVALGGGGGNITPGGETTDSPAANGGSGGGGRQNPAGLGLQPDSADGGFGNDGARNSTDNGGGGGGGAGSQPANITGQDGGNGGDGLDYSPFFGTSVGDNGFFAGGGGGGGRDGALGLGGPGGGGNGSSARDLIAPTSGMPNTGGGGGGGSSVHAGAAGGSGIVLIRYRNFESTDFVFNSNGDWDTAANWLNSNTPSAGDDVIIIANPNISTNKSVGNLESLSYVDIDILDGIALSVNGDLNHAGSLTGEGEVVLNGTSAQTISGGGSFENLRLDNATSVDLNDPSDLSGVLYVDQGTLNTNGNLSLRCAFGIPPKTAQVGQVASGSSINGNVTVEQCYPGRRAFRFVSPSVTTSSSINANWQEGVNNMGLNFSTDNENPNPGYGTHITGSTIGDDGFDATGSGNPSLFTFNNSTQLWSPVANTDVNTLDVNQAYRLFIRGGRDINVTINNASISDTRLRATGALSIGDISNSSLSPIANEFSFIANPYHAQVDVSTLLASATNVSTTEYYVWDPTLGGAPTVGQEGGRGAYVTVDLTNTPGSNSVGSSANEFLQPMQAAFVETLADGPASVTFEESMKAVEQVQTDVKSLSESEYINIQLFNATSYAEGNTPSDGLRIKFDKSYSITSEDDSPKLGNLDENLARIEGNKYSAIERRPFPETEERLELFINQYRREAYVMKFDLTDNLNTQVFIEDKYLNQVTEVTQTEDTYSFTVDESIPESKASDRFRLVFEPVSLSTMEETLVKASLYPNPTKGSFSISGENLGEETEVEIYNMIGQQIYKTNLENQLTTEITDFNGSAGVYLVKLKTNQGERTFKLIKQ</sequence>
<accession>A0ABS7XF55</accession>
<dbReference type="Proteomes" id="UP001199314">
    <property type="component" value="Unassembled WGS sequence"/>
</dbReference>